<keyword evidence="2" id="KW-0378">Hydrolase</keyword>
<dbReference type="InterPro" id="IPR016191">
    <property type="entry name" value="Ribonuclease/ribotoxin"/>
</dbReference>
<dbReference type="SUPFAM" id="SSF53933">
    <property type="entry name" value="Microbial ribonucleases"/>
    <property type="match status" value="1"/>
</dbReference>
<dbReference type="GO" id="GO:0003723">
    <property type="term" value="F:RNA binding"/>
    <property type="evidence" value="ECO:0007669"/>
    <property type="project" value="InterPro"/>
</dbReference>
<dbReference type="GO" id="GO:0016787">
    <property type="term" value="F:hydrolase activity"/>
    <property type="evidence" value="ECO:0007669"/>
    <property type="project" value="UniProtKB-KW"/>
</dbReference>
<dbReference type="InterPro" id="IPR000026">
    <property type="entry name" value="N1-like"/>
</dbReference>
<dbReference type="EMBL" id="MSZU01000106">
    <property type="protein sequence ID" value="OMP83886.1"/>
    <property type="molecule type" value="Genomic_DNA"/>
</dbReference>
<evidence type="ECO:0000313" key="5">
    <source>
        <dbReference type="Proteomes" id="UP000190776"/>
    </source>
</evidence>
<proteinExistence type="predicted"/>
<dbReference type="GO" id="GO:0004521">
    <property type="term" value="F:RNA endonuclease activity"/>
    <property type="evidence" value="ECO:0007669"/>
    <property type="project" value="InterPro"/>
</dbReference>
<dbReference type="AlphaFoldDB" id="A0A1S8B946"/>
<comment type="caution">
    <text evidence="4">The sequence shown here is derived from an EMBL/GenBank/DDBJ whole genome shotgun (WGS) entry which is preliminary data.</text>
</comment>
<sequence>PHKTGDRFDFPHAQPPYLEFPILQKGKTYDGRSPGAERVVIGSVAADFGSAVYCACVTQSGEDRDQDGYVFKACKDDSMNPRGKGMLPTEGKSLVGDVGL</sequence>
<keyword evidence="1" id="KW-0540">Nuclease</keyword>
<reference evidence="4 5" key="1">
    <citation type="submission" date="2017-01" db="EMBL/GenBank/DDBJ databases">
        <title>Draft genome sequence of Diplodia seriata F98.1, a fungal species involved in grapevine trunk diseases.</title>
        <authorList>
            <person name="Robert-Siegwald G."/>
            <person name="Vallet J."/>
            <person name="Abou-Mansour E."/>
            <person name="Xu J."/>
            <person name="Rey P."/>
            <person name="Bertsch C."/>
            <person name="Rego C."/>
            <person name="Larignon P."/>
            <person name="Fontaine F."/>
            <person name="Lebrun M.-H."/>
        </authorList>
    </citation>
    <scope>NUCLEOTIDE SEQUENCE [LARGE SCALE GENOMIC DNA]</scope>
    <source>
        <strain evidence="4 5">F98.1</strain>
    </source>
</reference>
<evidence type="ECO:0000256" key="1">
    <source>
        <dbReference type="ARBA" id="ARBA00022722"/>
    </source>
</evidence>
<protein>
    <submittedName>
        <fullName evidence="4">Uncharacterized protein</fullName>
    </submittedName>
</protein>
<dbReference type="Pfam" id="PF00545">
    <property type="entry name" value="Ribonuclease"/>
    <property type="match status" value="1"/>
</dbReference>
<dbReference type="Proteomes" id="UP000190776">
    <property type="component" value="Unassembled WGS sequence"/>
</dbReference>
<feature type="non-terminal residue" evidence="4">
    <location>
        <position position="1"/>
    </location>
</feature>
<dbReference type="OrthoDB" id="5425539at2759"/>
<gene>
    <name evidence="4" type="ORF">BK809_0001269</name>
</gene>
<dbReference type="STRING" id="420778.A0A1S8B946"/>
<feature type="region of interest" description="Disordered" evidence="3">
    <location>
        <begin position="81"/>
        <end position="100"/>
    </location>
</feature>
<dbReference type="Gene3D" id="3.10.450.30">
    <property type="entry name" value="Microbial ribonucleases"/>
    <property type="match status" value="1"/>
</dbReference>
<organism evidence="4 5">
    <name type="scientific">Diplodia seriata</name>
    <dbReference type="NCBI Taxonomy" id="420778"/>
    <lineage>
        <taxon>Eukaryota</taxon>
        <taxon>Fungi</taxon>
        <taxon>Dikarya</taxon>
        <taxon>Ascomycota</taxon>
        <taxon>Pezizomycotina</taxon>
        <taxon>Dothideomycetes</taxon>
        <taxon>Dothideomycetes incertae sedis</taxon>
        <taxon>Botryosphaeriales</taxon>
        <taxon>Botryosphaeriaceae</taxon>
        <taxon>Diplodia</taxon>
    </lineage>
</organism>
<accession>A0A1S8B946</accession>
<evidence type="ECO:0000256" key="3">
    <source>
        <dbReference type="SAM" id="MobiDB-lite"/>
    </source>
</evidence>
<name>A0A1S8B946_9PEZI</name>
<evidence type="ECO:0000256" key="2">
    <source>
        <dbReference type="ARBA" id="ARBA00022801"/>
    </source>
</evidence>
<evidence type="ECO:0000313" key="4">
    <source>
        <dbReference type="EMBL" id="OMP83886.1"/>
    </source>
</evidence>